<proteinExistence type="predicted"/>
<dbReference type="AlphaFoldDB" id="A0A0A9AXN1"/>
<organism evidence="1">
    <name type="scientific">Arundo donax</name>
    <name type="common">Giant reed</name>
    <name type="synonym">Donax arundinaceus</name>
    <dbReference type="NCBI Taxonomy" id="35708"/>
    <lineage>
        <taxon>Eukaryota</taxon>
        <taxon>Viridiplantae</taxon>
        <taxon>Streptophyta</taxon>
        <taxon>Embryophyta</taxon>
        <taxon>Tracheophyta</taxon>
        <taxon>Spermatophyta</taxon>
        <taxon>Magnoliopsida</taxon>
        <taxon>Liliopsida</taxon>
        <taxon>Poales</taxon>
        <taxon>Poaceae</taxon>
        <taxon>PACMAD clade</taxon>
        <taxon>Arundinoideae</taxon>
        <taxon>Arundineae</taxon>
        <taxon>Arundo</taxon>
    </lineage>
</organism>
<reference evidence="1" key="1">
    <citation type="submission" date="2014-09" db="EMBL/GenBank/DDBJ databases">
        <authorList>
            <person name="Magalhaes I.L.F."/>
            <person name="Oliveira U."/>
            <person name="Santos F.R."/>
            <person name="Vidigal T.H.D.A."/>
            <person name="Brescovit A.D."/>
            <person name="Santos A.J."/>
        </authorList>
    </citation>
    <scope>NUCLEOTIDE SEQUENCE</scope>
    <source>
        <tissue evidence="1">Shoot tissue taken approximately 20 cm above the soil surface</tissue>
    </source>
</reference>
<protein>
    <submittedName>
        <fullName evidence="1">Uncharacterized protein</fullName>
    </submittedName>
</protein>
<name>A0A0A9AXN1_ARUDO</name>
<evidence type="ECO:0000313" key="1">
    <source>
        <dbReference type="EMBL" id="JAD53655.1"/>
    </source>
</evidence>
<sequence>MNGTTYLAVQKKVHPLDRASAPNTVQYLKIAYILLYHYTSFEDDLH</sequence>
<reference evidence="1" key="2">
    <citation type="journal article" date="2015" name="Data Brief">
        <title>Shoot transcriptome of the giant reed, Arundo donax.</title>
        <authorList>
            <person name="Barrero R.A."/>
            <person name="Guerrero F.D."/>
            <person name="Moolhuijzen P."/>
            <person name="Goolsby J.A."/>
            <person name="Tidwell J."/>
            <person name="Bellgard S.E."/>
            <person name="Bellgard M.I."/>
        </authorList>
    </citation>
    <scope>NUCLEOTIDE SEQUENCE</scope>
    <source>
        <tissue evidence="1">Shoot tissue taken approximately 20 cm above the soil surface</tissue>
    </source>
</reference>
<dbReference type="EMBL" id="GBRH01244240">
    <property type="protein sequence ID" value="JAD53655.1"/>
    <property type="molecule type" value="Transcribed_RNA"/>
</dbReference>
<accession>A0A0A9AXN1</accession>